<organism evidence="1 2">
    <name type="scientific">Thermococcus guaymasensis DSM 11113</name>
    <dbReference type="NCBI Taxonomy" id="1432656"/>
    <lineage>
        <taxon>Archaea</taxon>
        <taxon>Methanobacteriati</taxon>
        <taxon>Methanobacteriota</taxon>
        <taxon>Thermococci</taxon>
        <taxon>Thermococcales</taxon>
        <taxon>Thermococcaceae</taxon>
        <taxon>Thermococcus</taxon>
    </lineage>
</organism>
<reference evidence="1 2" key="1">
    <citation type="submission" date="2014-01" db="EMBL/GenBank/DDBJ databases">
        <title>Genome sequencing of Thermococcus guaymasensis.</title>
        <authorList>
            <person name="Zhang X."/>
            <person name="Alvare G."/>
            <person name="Fristensky B."/>
            <person name="Chen L."/>
            <person name="Suen T."/>
            <person name="Chen Q."/>
            <person name="Ma K."/>
        </authorList>
    </citation>
    <scope>NUCLEOTIDE SEQUENCE [LARGE SCALE GENOMIC DNA]</scope>
    <source>
        <strain evidence="1 2">DSM 11113</strain>
    </source>
</reference>
<accession>A0A0X1KN30</accession>
<dbReference type="Proteomes" id="UP000062043">
    <property type="component" value="Chromosome"/>
</dbReference>
<dbReference type="STRING" id="1432656.X802_01710"/>
<keyword evidence="2" id="KW-1185">Reference proteome</keyword>
<dbReference type="InterPro" id="IPR027552">
    <property type="entry name" value="CGP_CTERM"/>
</dbReference>
<protein>
    <submittedName>
        <fullName evidence="1">Uncharacterized protein</fullName>
    </submittedName>
</protein>
<dbReference type="Gene3D" id="2.60.120.1130">
    <property type="match status" value="1"/>
</dbReference>
<dbReference type="EMBL" id="CP007140">
    <property type="protein sequence ID" value="AJC72645.1"/>
    <property type="molecule type" value="Genomic_DNA"/>
</dbReference>
<evidence type="ECO:0000313" key="2">
    <source>
        <dbReference type="Proteomes" id="UP000062043"/>
    </source>
</evidence>
<sequence length="464" mass="52194">MKKFGFLIAAILLVGTLGGVLASEEYKEVQENEYWVSWDGSANVTLKTVLYSPEDLVNKTREGILKMGLENATKMFLLQKQQALSQIGITLENTSVEFPGYDTTGPFVGVIHGKITGLARYYSYDDTWEILLDVLRILDLSGIDPTTINSSMHLENYFTVHLPPGAKVENITKGFKAESNGSYIQLDVNVTGDVIEAHSIIYFKDGITKDDFEALYSELRPLIIKYTGKTGIENYTTWDMRIYNNITIEGDKTFLSTVEEYVKPEDYVNYLKLQFVYQGIQQVEQSLYNGYAQQFQNSGIKVLSGNVSVTNVESDGPLIVKYQWALQGLVSKVNNTYIYSYNPKLEFGDMNFSRRLNAAINETKVTRIKLPEGYEFIELPQSIDTKTDAGSVVMKVTKLNDREILIESNVYLRYGIPAEAYQELMSQVPSNVEFKYTSSGEGNSICGPAAIAFLAVLPLFLRKH</sequence>
<dbReference type="PATRIC" id="fig|1432656.3.peg.338"/>
<proteinExistence type="predicted"/>
<dbReference type="OrthoDB" id="94709at2157"/>
<evidence type="ECO:0000313" key="1">
    <source>
        <dbReference type="EMBL" id="AJC72645.1"/>
    </source>
</evidence>
<dbReference type="RefSeq" id="WP_062370438.1">
    <property type="nucleotide sequence ID" value="NZ_CP007140.1"/>
</dbReference>
<dbReference type="GeneID" id="27134375"/>
<dbReference type="AlphaFoldDB" id="A0A0X1KN30"/>
<gene>
    <name evidence="1" type="ORF">X802_01710</name>
</gene>
<name>A0A0X1KN30_9EURY</name>
<dbReference type="NCBIfam" id="TIGR04288">
    <property type="entry name" value="CGP_CTERM"/>
    <property type="match status" value="1"/>
</dbReference>
<dbReference type="KEGG" id="tgy:X802_01710"/>